<dbReference type="EMBL" id="OU963865">
    <property type="protein sequence ID" value="CAH0389160.1"/>
    <property type="molecule type" value="Genomic_DNA"/>
</dbReference>
<feature type="region of interest" description="Disordered" evidence="1">
    <location>
        <begin position="1"/>
        <end position="24"/>
    </location>
</feature>
<evidence type="ECO:0000313" key="2">
    <source>
        <dbReference type="EMBL" id="CAH0389160.1"/>
    </source>
</evidence>
<reference evidence="2" key="1">
    <citation type="submission" date="2021-12" db="EMBL/GenBank/DDBJ databases">
        <authorList>
            <person name="King R."/>
        </authorList>
    </citation>
    <scope>NUCLEOTIDE SEQUENCE</scope>
</reference>
<dbReference type="InterPro" id="IPR012337">
    <property type="entry name" value="RNaseH-like_sf"/>
</dbReference>
<sequence>MRGTCSSAGGRGFSSESGGENSERQIPVVPELIVWHTGENLRDVIIKVLEDYDINIKEVYTSTTDNGSNMMKVSDLLKKMQEAQEIDEAALEVDMQMPEVLDLDFVLLNKDEMVAVEKQSLTAVPCTAHVLQLKVEDFQVKAELKALIDKSRKLGSRILRQNFHRILSIIGGADPPQDPDNPCQNTILVFSQTFLVNYIYVNYF</sequence>
<evidence type="ECO:0000256" key="1">
    <source>
        <dbReference type="SAM" id="MobiDB-lite"/>
    </source>
</evidence>
<accession>A0A9P0F2H7</accession>
<organism evidence="2 3">
    <name type="scientific">Bemisia tabaci</name>
    <name type="common">Sweetpotato whitefly</name>
    <name type="synonym">Aleurodes tabaci</name>
    <dbReference type="NCBI Taxonomy" id="7038"/>
    <lineage>
        <taxon>Eukaryota</taxon>
        <taxon>Metazoa</taxon>
        <taxon>Ecdysozoa</taxon>
        <taxon>Arthropoda</taxon>
        <taxon>Hexapoda</taxon>
        <taxon>Insecta</taxon>
        <taxon>Pterygota</taxon>
        <taxon>Neoptera</taxon>
        <taxon>Paraneoptera</taxon>
        <taxon>Hemiptera</taxon>
        <taxon>Sternorrhyncha</taxon>
        <taxon>Aleyrodoidea</taxon>
        <taxon>Aleyrodidae</taxon>
        <taxon>Aleyrodinae</taxon>
        <taxon>Bemisia</taxon>
    </lineage>
</organism>
<dbReference type="SUPFAM" id="SSF53098">
    <property type="entry name" value="Ribonuclease H-like"/>
    <property type="match status" value="1"/>
</dbReference>
<gene>
    <name evidence="2" type="ORF">BEMITA_LOCUS8019</name>
</gene>
<dbReference type="AlphaFoldDB" id="A0A9P0F2H7"/>
<name>A0A9P0F2H7_BEMTA</name>
<protein>
    <submittedName>
        <fullName evidence="2">Uncharacterized protein</fullName>
    </submittedName>
</protein>
<proteinExistence type="predicted"/>
<keyword evidence="3" id="KW-1185">Reference proteome</keyword>
<evidence type="ECO:0000313" key="3">
    <source>
        <dbReference type="Proteomes" id="UP001152759"/>
    </source>
</evidence>
<dbReference type="Proteomes" id="UP001152759">
    <property type="component" value="Chromosome 4"/>
</dbReference>